<dbReference type="Gene3D" id="1.10.155.10">
    <property type="entry name" value="Chemotaxis receptor methyltransferase CheR, N-terminal domain"/>
    <property type="match status" value="1"/>
</dbReference>
<feature type="domain" description="PAS" evidence="7">
    <location>
        <begin position="499"/>
        <end position="547"/>
    </location>
</feature>
<dbReference type="EC" id="2.1.1.80" evidence="2"/>
<evidence type="ECO:0000256" key="2">
    <source>
        <dbReference type="ARBA" id="ARBA00012534"/>
    </source>
</evidence>
<dbReference type="PRINTS" id="PR00996">
    <property type="entry name" value="CHERMTFRASE"/>
</dbReference>
<keyword evidence="11" id="KW-1185">Reference proteome</keyword>
<proteinExistence type="predicted"/>
<dbReference type="InterPro" id="IPR035965">
    <property type="entry name" value="PAS-like_dom_sf"/>
</dbReference>
<dbReference type="GO" id="GO:0008983">
    <property type="term" value="F:protein-glutamate O-methyltransferase activity"/>
    <property type="evidence" value="ECO:0007669"/>
    <property type="project" value="UniProtKB-EC"/>
</dbReference>
<protein>
    <recommendedName>
        <fullName evidence="2">protein-glutamate O-methyltransferase</fullName>
        <ecNumber evidence="2">2.1.1.80</ecNumber>
    </recommendedName>
</protein>
<dbReference type="GO" id="GO:0006355">
    <property type="term" value="P:regulation of DNA-templated transcription"/>
    <property type="evidence" value="ECO:0007669"/>
    <property type="project" value="InterPro"/>
</dbReference>
<dbReference type="AlphaFoldDB" id="A0AB37UKU5"/>
<dbReference type="Gene3D" id="1.10.287.620">
    <property type="entry name" value="Helix Hairpins"/>
    <property type="match status" value="1"/>
</dbReference>
<feature type="domain" description="CheR-type methyltransferase" evidence="9">
    <location>
        <begin position="1"/>
        <end position="272"/>
    </location>
</feature>
<reference evidence="10 11" key="1">
    <citation type="journal article" date="2019" name="Genome Biol. Evol.">
        <title>Day and night: Metabolic profiles and evolutionary relationships of six axenic non-marine cyanobacteria.</title>
        <authorList>
            <person name="Will S.E."/>
            <person name="Henke P."/>
            <person name="Boedeker C."/>
            <person name="Huang S."/>
            <person name="Brinkmann H."/>
            <person name="Rohde M."/>
            <person name="Jarek M."/>
            <person name="Friedl T."/>
            <person name="Seufert S."/>
            <person name="Schumacher M."/>
            <person name="Overmann J."/>
            <person name="Neumann-Schaal M."/>
            <person name="Petersen J."/>
        </authorList>
    </citation>
    <scope>NUCLEOTIDE SEQUENCE [LARGE SCALE GENOMIC DNA]</scope>
    <source>
        <strain evidence="10 11">SAG 39.79</strain>
    </source>
</reference>
<dbReference type="InterPro" id="IPR013767">
    <property type="entry name" value="PAS_fold"/>
</dbReference>
<keyword evidence="4" id="KW-0808">Transferase</keyword>
<dbReference type="PANTHER" id="PTHR24422">
    <property type="entry name" value="CHEMOTAXIS PROTEIN METHYLTRANSFERASE"/>
    <property type="match status" value="1"/>
</dbReference>
<dbReference type="CDD" id="cd00130">
    <property type="entry name" value="PAS"/>
    <property type="match status" value="1"/>
</dbReference>
<dbReference type="Gene3D" id="3.40.50.150">
    <property type="entry name" value="Vaccinia Virus protein VP39"/>
    <property type="match status" value="1"/>
</dbReference>
<dbReference type="InterPro" id="IPR022642">
    <property type="entry name" value="CheR_C"/>
</dbReference>
<dbReference type="SUPFAM" id="SSF47757">
    <property type="entry name" value="Chemotaxis receptor methyltransferase CheR, N-terminal domain"/>
    <property type="match status" value="1"/>
</dbReference>
<dbReference type="Pfam" id="PF00989">
    <property type="entry name" value="PAS"/>
    <property type="match status" value="2"/>
</dbReference>
<feature type="region of interest" description="Disordered" evidence="6">
    <location>
        <begin position="437"/>
        <end position="458"/>
    </location>
</feature>
<evidence type="ECO:0000259" key="7">
    <source>
        <dbReference type="PROSITE" id="PS50112"/>
    </source>
</evidence>
<dbReference type="NCBIfam" id="TIGR00229">
    <property type="entry name" value="sensory_box"/>
    <property type="match status" value="2"/>
</dbReference>
<comment type="catalytic activity">
    <reaction evidence="1">
        <text>L-glutamyl-[protein] + S-adenosyl-L-methionine = [protein]-L-glutamate 5-O-methyl ester + S-adenosyl-L-homocysteine</text>
        <dbReference type="Rhea" id="RHEA:24452"/>
        <dbReference type="Rhea" id="RHEA-COMP:10208"/>
        <dbReference type="Rhea" id="RHEA-COMP:10311"/>
        <dbReference type="ChEBI" id="CHEBI:29973"/>
        <dbReference type="ChEBI" id="CHEBI:57856"/>
        <dbReference type="ChEBI" id="CHEBI:59789"/>
        <dbReference type="ChEBI" id="CHEBI:82795"/>
        <dbReference type="EC" id="2.1.1.80"/>
    </reaction>
</comment>
<dbReference type="EMBL" id="RSCK01000019">
    <property type="protein sequence ID" value="RUT12000.1"/>
    <property type="molecule type" value="Genomic_DNA"/>
</dbReference>
<sequence>MTDEANAEFEALINYIKRNRGFDFTGYKRSSLMRRVRKRMQALDLENFSDYMDRLEVAPEEFVLLFNTILINVTSFFRDRATWDYVTTEIVPRITARKEPTEPIRIWSAGCASGQEAYTLAMVMAEAVGVEQLRQRVKIYATDVDEEALNQARQATFNEREVSSVPPEMLELYFESFNGVYTFRKDLRRSVIFGRHDLLQDAPISRIDLLLCRNTLMYFNAEAQSRIIARFHFALNDAGFLFLGKAEMLLSHGDSFTPVDLKRRIFIKVPKGNMRDRLLLMGNNHVDDEANYLASHVRIRDTAFDLNSTAQIAIDVNGLLTLANERARNLFNIHPRDLGRPLQDLEISYRPLELRSRIEQAYAERRAISQTEVEWISASGETLYFDVQVLLLQDINGRMLGCSIVFIDVSRSRRLQEELEHSNQELEMAYEELQSTNEELETTNEELQSSNEELETTNEELQSTNEELETMNEELQSSNEELQTINEELRLRSEELNQVNAFLESILTSLRGGVVVVNRELQVQVWNNKAEDLWGLRSNEVEGQHFLNLDIGLPVGQMRQQIRSCLAGESRSIEVFLDAINRRGKAIQCKVTLTPLMDYRQGIHGVIMLMEEQGSVTSDSSITDN</sequence>
<evidence type="ECO:0000256" key="3">
    <source>
        <dbReference type="ARBA" id="ARBA00022603"/>
    </source>
</evidence>
<dbReference type="PROSITE" id="PS50112">
    <property type="entry name" value="PAS"/>
    <property type="match status" value="1"/>
</dbReference>
<dbReference type="GO" id="GO:0032259">
    <property type="term" value="P:methylation"/>
    <property type="evidence" value="ECO:0007669"/>
    <property type="project" value="UniProtKB-KW"/>
</dbReference>
<gene>
    <name evidence="10" type="primary">cheR</name>
    <name evidence="10" type="ORF">DSM107010_28080</name>
</gene>
<evidence type="ECO:0000256" key="5">
    <source>
        <dbReference type="ARBA" id="ARBA00022691"/>
    </source>
</evidence>
<dbReference type="InterPro" id="IPR000014">
    <property type="entry name" value="PAS"/>
</dbReference>
<evidence type="ECO:0000259" key="9">
    <source>
        <dbReference type="PROSITE" id="PS50123"/>
    </source>
</evidence>
<evidence type="ECO:0000313" key="11">
    <source>
        <dbReference type="Proteomes" id="UP000282574"/>
    </source>
</evidence>
<dbReference type="Pfam" id="PF03705">
    <property type="entry name" value="CheR_N"/>
    <property type="match status" value="1"/>
</dbReference>
<dbReference type="SUPFAM" id="SSF55785">
    <property type="entry name" value="PYP-like sensor domain (PAS domain)"/>
    <property type="match status" value="2"/>
</dbReference>
<dbReference type="InterPro" id="IPR036804">
    <property type="entry name" value="CheR_N_sf"/>
</dbReference>
<dbReference type="InterPro" id="IPR029063">
    <property type="entry name" value="SAM-dependent_MTases_sf"/>
</dbReference>
<evidence type="ECO:0000259" key="8">
    <source>
        <dbReference type="PROSITE" id="PS50113"/>
    </source>
</evidence>
<dbReference type="SMART" id="SM00138">
    <property type="entry name" value="MeTrc"/>
    <property type="match status" value="1"/>
</dbReference>
<dbReference type="RefSeq" id="WP_127023229.1">
    <property type="nucleotide sequence ID" value="NZ_JAVKZF010000001.1"/>
</dbReference>
<accession>A0AB37UKU5</accession>
<evidence type="ECO:0000256" key="1">
    <source>
        <dbReference type="ARBA" id="ARBA00001541"/>
    </source>
</evidence>
<dbReference type="SMART" id="SM00091">
    <property type="entry name" value="PAS"/>
    <property type="match status" value="2"/>
</dbReference>
<feature type="domain" description="PAC" evidence="8">
    <location>
        <begin position="369"/>
        <end position="421"/>
    </location>
</feature>
<dbReference type="PROSITE" id="PS50123">
    <property type="entry name" value="CHER"/>
    <property type="match status" value="1"/>
</dbReference>
<evidence type="ECO:0000256" key="4">
    <source>
        <dbReference type="ARBA" id="ARBA00022679"/>
    </source>
</evidence>
<comment type="caution">
    <text evidence="10">The sequence shown here is derived from an EMBL/GenBank/DDBJ whole genome shotgun (WGS) entry which is preliminary data.</text>
</comment>
<organism evidence="10 11">
    <name type="scientific">Chroococcidiopsis cubana SAG 39.79</name>
    <dbReference type="NCBI Taxonomy" id="388085"/>
    <lineage>
        <taxon>Bacteria</taxon>
        <taxon>Bacillati</taxon>
        <taxon>Cyanobacteriota</taxon>
        <taxon>Cyanophyceae</taxon>
        <taxon>Chroococcidiopsidales</taxon>
        <taxon>Chroococcidiopsidaceae</taxon>
        <taxon>Chroococcidiopsis</taxon>
    </lineage>
</organism>
<dbReference type="PANTHER" id="PTHR24422:SF10">
    <property type="entry name" value="CHEMOTAXIS PROTEIN METHYLTRANSFERASE 2"/>
    <property type="match status" value="1"/>
</dbReference>
<dbReference type="Proteomes" id="UP000282574">
    <property type="component" value="Unassembled WGS sequence"/>
</dbReference>
<keyword evidence="5" id="KW-0949">S-adenosyl-L-methionine</keyword>
<dbReference type="SUPFAM" id="SSF53335">
    <property type="entry name" value="S-adenosyl-L-methionine-dependent methyltransferases"/>
    <property type="match status" value="1"/>
</dbReference>
<dbReference type="InterPro" id="IPR000700">
    <property type="entry name" value="PAS-assoc_C"/>
</dbReference>
<keyword evidence="3" id="KW-0489">Methyltransferase</keyword>
<dbReference type="PROSITE" id="PS50113">
    <property type="entry name" value="PAC"/>
    <property type="match status" value="1"/>
</dbReference>
<dbReference type="InterPro" id="IPR050903">
    <property type="entry name" value="Bact_Chemotaxis_MeTrfase"/>
</dbReference>
<evidence type="ECO:0000256" key="6">
    <source>
        <dbReference type="SAM" id="MobiDB-lite"/>
    </source>
</evidence>
<dbReference type="InterPro" id="IPR000780">
    <property type="entry name" value="CheR_MeTrfase"/>
</dbReference>
<dbReference type="Pfam" id="PF01739">
    <property type="entry name" value="CheR"/>
    <property type="match status" value="1"/>
</dbReference>
<name>A0AB37UKU5_9CYAN</name>
<dbReference type="Gene3D" id="3.30.450.20">
    <property type="entry name" value="PAS domain"/>
    <property type="match status" value="2"/>
</dbReference>
<dbReference type="InterPro" id="IPR022641">
    <property type="entry name" value="CheR_N"/>
</dbReference>
<evidence type="ECO:0000313" key="10">
    <source>
        <dbReference type="EMBL" id="RUT12000.1"/>
    </source>
</evidence>